<feature type="compositionally biased region" description="Basic and acidic residues" evidence="1">
    <location>
        <begin position="452"/>
        <end position="471"/>
    </location>
</feature>
<feature type="compositionally biased region" description="Polar residues" evidence="1">
    <location>
        <begin position="397"/>
        <end position="410"/>
    </location>
</feature>
<dbReference type="SMART" id="SM00233">
    <property type="entry name" value="PH"/>
    <property type="match status" value="1"/>
</dbReference>
<feature type="compositionally biased region" description="Low complexity" evidence="1">
    <location>
        <begin position="304"/>
        <end position="322"/>
    </location>
</feature>
<dbReference type="Pfam" id="PF00169">
    <property type="entry name" value="PH"/>
    <property type="match status" value="1"/>
</dbReference>
<feature type="compositionally biased region" description="Gly residues" evidence="1">
    <location>
        <begin position="472"/>
        <end position="490"/>
    </location>
</feature>
<evidence type="ECO:0000313" key="4">
    <source>
        <dbReference type="Proteomes" id="UP000719766"/>
    </source>
</evidence>
<feature type="compositionally biased region" description="Polar residues" evidence="1">
    <location>
        <begin position="267"/>
        <end position="277"/>
    </location>
</feature>
<feature type="compositionally biased region" description="Basic residues" evidence="1">
    <location>
        <begin position="135"/>
        <end position="145"/>
    </location>
</feature>
<name>A0A9P7DGW0_9AGAM</name>
<dbReference type="PANTHER" id="PTHR38700">
    <property type="entry name" value="YALI0E22418P"/>
    <property type="match status" value="1"/>
</dbReference>
<proteinExistence type="predicted"/>
<dbReference type="PANTHER" id="PTHR38700:SF1">
    <property type="entry name" value="PH DOMAIN-CONTAINING PROTEIN"/>
    <property type="match status" value="1"/>
</dbReference>
<dbReference type="PROSITE" id="PS50003">
    <property type="entry name" value="PH_DOMAIN"/>
    <property type="match status" value="1"/>
</dbReference>
<feature type="region of interest" description="Disordered" evidence="1">
    <location>
        <begin position="700"/>
        <end position="784"/>
    </location>
</feature>
<organism evidence="3 4">
    <name type="scientific">Suillus plorans</name>
    <dbReference type="NCBI Taxonomy" id="116603"/>
    <lineage>
        <taxon>Eukaryota</taxon>
        <taxon>Fungi</taxon>
        <taxon>Dikarya</taxon>
        <taxon>Basidiomycota</taxon>
        <taxon>Agaricomycotina</taxon>
        <taxon>Agaricomycetes</taxon>
        <taxon>Agaricomycetidae</taxon>
        <taxon>Boletales</taxon>
        <taxon>Suillineae</taxon>
        <taxon>Suillaceae</taxon>
        <taxon>Suillus</taxon>
    </lineage>
</organism>
<evidence type="ECO:0000313" key="3">
    <source>
        <dbReference type="EMBL" id="KAG1792961.1"/>
    </source>
</evidence>
<comment type="caution">
    <text evidence="3">The sequence shown here is derived from an EMBL/GenBank/DDBJ whole genome shotgun (WGS) entry which is preliminary data.</text>
</comment>
<evidence type="ECO:0000259" key="2">
    <source>
        <dbReference type="PROSITE" id="PS50003"/>
    </source>
</evidence>
<feature type="compositionally biased region" description="Polar residues" evidence="1">
    <location>
        <begin position="240"/>
        <end position="259"/>
    </location>
</feature>
<reference evidence="3" key="1">
    <citation type="journal article" date="2020" name="New Phytol.">
        <title>Comparative genomics reveals dynamic genome evolution in host specialist ectomycorrhizal fungi.</title>
        <authorList>
            <person name="Lofgren L.A."/>
            <person name="Nguyen N.H."/>
            <person name="Vilgalys R."/>
            <person name="Ruytinx J."/>
            <person name="Liao H.L."/>
            <person name="Branco S."/>
            <person name="Kuo A."/>
            <person name="LaButti K."/>
            <person name="Lipzen A."/>
            <person name="Andreopoulos W."/>
            <person name="Pangilinan J."/>
            <person name="Riley R."/>
            <person name="Hundley H."/>
            <person name="Na H."/>
            <person name="Barry K."/>
            <person name="Grigoriev I.V."/>
            <person name="Stajich J.E."/>
            <person name="Kennedy P.G."/>
        </authorList>
    </citation>
    <scope>NUCLEOTIDE SEQUENCE</scope>
    <source>
        <strain evidence="3">S12</strain>
    </source>
</reference>
<feature type="region of interest" description="Disordered" evidence="1">
    <location>
        <begin position="104"/>
        <end position="324"/>
    </location>
</feature>
<dbReference type="OrthoDB" id="43122at2759"/>
<feature type="compositionally biased region" description="Basic and acidic residues" evidence="1">
    <location>
        <begin position="431"/>
        <end position="441"/>
    </location>
</feature>
<dbReference type="Gene3D" id="3.10.20.90">
    <property type="entry name" value="Phosphatidylinositol 3-kinase Catalytic Subunit, Chain A, domain 1"/>
    <property type="match status" value="1"/>
</dbReference>
<dbReference type="InterPro" id="IPR001849">
    <property type="entry name" value="PH_domain"/>
</dbReference>
<protein>
    <recommendedName>
        <fullName evidence="2">PH domain-containing protein</fullName>
    </recommendedName>
</protein>
<dbReference type="EMBL" id="JABBWE010000033">
    <property type="protein sequence ID" value="KAG1792961.1"/>
    <property type="molecule type" value="Genomic_DNA"/>
</dbReference>
<dbReference type="GeneID" id="64596883"/>
<feature type="domain" description="PH" evidence="2">
    <location>
        <begin position="933"/>
        <end position="1038"/>
    </location>
</feature>
<feature type="region of interest" description="Disordered" evidence="1">
    <location>
        <begin position="1055"/>
        <end position="1077"/>
    </location>
</feature>
<dbReference type="Pfam" id="PF21989">
    <property type="entry name" value="RA_2"/>
    <property type="match status" value="1"/>
</dbReference>
<feature type="compositionally biased region" description="Low complexity" evidence="1">
    <location>
        <begin position="385"/>
        <end position="396"/>
    </location>
</feature>
<dbReference type="Proteomes" id="UP000719766">
    <property type="component" value="Unassembled WGS sequence"/>
</dbReference>
<keyword evidence="4" id="KW-1185">Reference proteome</keyword>
<dbReference type="CDD" id="cd00821">
    <property type="entry name" value="PH"/>
    <property type="match status" value="1"/>
</dbReference>
<feature type="region of interest" description="Disordered" evidence="1">
    <location>
        <begin position="383"/>
        <end position="631"/>
    </location>
</feature>
<dbReference type="AlphaFoldDB" id="A0A9P7DGW0"/>
<accession>A0A9P7DGW0</accession>
<feature type="compositionally biased region" description="Basic and acidic residues" evidence="1">
    <location>
        <begin position="702"/>
        <end position="712"/>
    </location>
</feature>
<dbReference type="Gene3D" id="2.30.29.30">
    <property type="entry name" value="Pleckstrin-homology domain (PH domain)/Phosphotyrosine-binding domain (PTB)"/>
    <property type="match status" value="1"/>
</dbReference>
<dbReference type="InterPro" id="IPR011993">
    <property type="entry name" value="PH-like_dom_sf"/>
</dbReference>
<dbReference type="SUPFAM" id="SSF54236">
    <property type="entry name" value="Ubiquitin-like"/>
    <property type="match status" value="1"/>
</dbReference>
<dbReference type="InterPro" id="IPR029071">
    <property type="entry name" value="Ubiquitin-like_domsf"/>
</dbReference>
<evidence type="ECO:0000256" key="1">
    <source>
        <dbReference type="SAM" id="MobiDB-lite"/>
    </source>
</evidence>
<dbReference type="SUPFAM" id="SSF50729">
    <property type="entry name" value="PH domain-like"/>
    <property type="match status" value="1"/>
</dbReference>
<sequence>MTEDSLDLLSSEPKISSPSKKISLLHVNFPAKRPSLQSLLTPPFFQTPTSPSSSASRARSLSAVTLTHNAAFGEDSNIPIPATSSPLLDEDPFANLHSSSSVIASSECPSAYPNPSVALHPPRSSTVLLPSQAYRQHHNPKRPKSSSHGQVRPAHTRPAIASRPSLPSLKTLSQMNIGIPRKPRKGTPGARLPHEPWNMEPTPHLGATSASSAEPLTGPSKRQRAATVPQTPAPLDTRQDFTLSLEGTASPASSSTSEKIVTDPGDSESSFHSTNGRPASVHLDDADIDSLPSLSFTGSEPQASSSSLSRSSSTSSLPWSTSATDQNSICVSHAQGSEMSFAHEVDGIDEDHPLSYHSDFDYYTQVHSDHSESEWDLSSKVTSATPYPEVTPTPYTSFYSPETSSDTQSFHAMPGILHDQPQNKKKSHPLPRLEDAPRDGDSTPEQRGPPPGRDRDEDRRGRKYGGREEGGHSGNHGSGGYGHEGGGDGGDGGRRPSTRSPAWSDSDYSSSSDEGDNGTVYYSVDGHSSRPPSRTRSIHSRMVSCSDDDVPLAQSMPTALTAQKSIRRQLRDERHQRKMQRAKGTRAVMPSERPPVPALPPTVIHGRQRSASVTPSLAPSRGERIRGKPAPLEPFPVDDLAMKLANLQMATAPSTAPPSYNGIASASLSTRIPISGSGSGPRIHGPQAVDEIAFLQHVPAHTTDKLPQDRQLRSTRSFHRPEGRTVDTAQPHLESSLSQRLGRRPTATSRRPEDPLVRRGKSVTRPSRDGFEIRNASDPLLRSARPSEDIRRPIPTVPRVSVDQDVEQRVLQRPPVEPIHLRSQPVPVPKVQVTQQRVFIGDMQRFNTVEITPNTNAGDVVALIANQGSLDDTAVWMLFELANDFGMERPIRSYELLSNVTASWNKDKLLNAFVVKRTYLAPFLSRSNIPTSSPTNRGYIEYESKKGKWSKRWMELREHSLWLAKRDTGKDETFLCSLSNFDAYYITRKRKSPKPFVFAIKSTDNISLFENVSDYVHILSCNQKDGERWMEAILVARSYVLFQERHVLFAKPGESTSISNNLSRSQTRKQSISTRPSQPLVSVSAPFSASATAVTFEPGSLLAKHRGDAMS</sequence>
<feature type="compositionally biased region" description="Polar residues" evidence="1">
    <location>
        <begin position="292"/>
        <end position="303"/>
    </location>
</feature>
<feature type="compositionally biased region" description="Polar residues" evidence="1">
    <location>
        <begin position="555"/>
        <end position="564"/>
    </location>
</feature>
<dbReference type="RefSeq" id="XP_041159498.1">
    <property type="nucleotide sequence ID" value="XM_041303119.1"/>
</dbReference>
<gene>
    <name evidence="3" type="ORF">HD556DRAFT_1377027</name>
</gene>